<dbReference type="Proteomes" id="UP000636709">
    <property type="component" value="Unassembled WGS sequence"/>
</dbReference>
<evidence type="ECO:0000313" key="2">
    <source>
        <dbReference type="EMBL" id="KAF8672872.1"/>
    </source>
</evidence>
<dbReference type="OrthoDB" id="10636492at2759"/>
<sequence>MKRSDDGGRGHRRYLGEGDGASSYSISSCSTGTASTAYTSTNRSHMSSLVAANHMVHLSWSWELNGGSKTEEEQTKRIKSLVQEFFGAPSANCSSSGGDMSVLERWLTELGVGWVVLLPGLSDAATAGGNLSDKHTASDDARRWIQAFFEILETIRLTKSLFPDRGSMPIIIEQQGQSKGQAAVDDAQFLQLRRVTTKLFRRVTNKLIWSSSSDCEDEPDTE</sequence>
<comment type="caution">
    <text evidence="2">The sequence shown here is derived from an EMBL/GenBank/DDBJ whole genome shotgun (WGS) entry which is preliminary data.</text>
</comment>
<accession>A0A835AZK1</accession>
<evidence type="ECO:0000313" key="3">
    <source>
        <dbReference type="Proteomes" id="UP000636709"/>
    </source>
</evidence>
<evidence type="ECO:0000256" key="1">
    <source>
        <dbReference type="SAM" id="MobiDB-lite"/>
    </source>
</evidence>
<name>A0A835AZK1_9POAL</name>
<organism evidence="2 3">
    <name type="scientific">Digitaria exilis</name>
    <dbReference type="NCBI Taxonomy" id="1010633"/>
    <lineage>
        <taxon>Eukaryota</taxon>
        <taxon>Viridiplantae</taxon>
        <taxon>Streptophyta</taxon>
        <taxon>Embryophyta</taxon>
        <taxon>Tracheophyta</taxon>
        <taxon>Spermatophyta</taxon>
        <taxon>Magnoliopsida</taxon>
        <taxon>Liliopsida</taxon>
        <taxon>Poales</taxon>
        <taxon>Poaceae</taxon>
        <taxon>PACMAD clade</taxon>
        <taxon>Panicoideae</taxon>
        <taxon>Panicodae</taxon>
        <taxon>Paniceae</taxon>
        <taxon>Anthephorinae</taxon>
        <taxon>Digitaria</taxon>
    </lineage>
</organism>
<gene>
    <name evidence="2" type="ORF">HU200_049210</name>
</gene>
<keyword evidence="3" id="KW-1185">Reference proteome</keyword>
<reference evidence="2" key="1">
    <citation type="submission" date="2020-07" db="EMBL/GenBank/DDBJ databases">
        <title>Genome sequence and genetic diversity analysis of an under-domesticated orphan crop, white fonio (Digitaria exilis).</title>
        <authorList>
            <person name="Bennetzen J.L."/>
            <person name="Chen S."/>
            <person name="Ma X."/>
            <person name="Wang X."/>
            <person name="Yssel A.E.J."/>
            <person name="Chaluvadi S.R."/>
            <person name="Johnson M."/>
            <person name="Gangashetty P."/>
            <person name="Hamidou F."/>
            <person name="Sanogo M.D."/>
            <person name="Zwaenepoel A."/>
            <person name="Wallace J."/>
            <person name="Van De Peer Y."/>
            <person name="Van Deynze A."/>
        </authorList>
    </citation>
    <scope>NUCLEOTIDE SEQUENCE</scope>
    <source>
        <tissue evidence="2">Leaves</tissue>
    </source>
</reference>
<dbReference type="AlphaFoldDB" id="A0A835AZK1"/>
<feature type="region of interest" description="Disordered" evidence="1">
    <location>
        <begin position="1"/>
        <end position="26"/>
    </location>
</feature>
<proteinExistence type="predicted"/>
<protein>
    <submittedName>
        <fullName evidence="2">Uncharacterized protein</fullName>
    </submittedName>
</protein>
<dbReference type="EMBL" id="JACEFO010002216">
    <property type="protein sequence ID" value="KAF8672872.1"/>
    <property type="molecule type" value="Genomic_DNA"/>
</dbReference>